<feature type="transmembrane region" description="Helical" evidence="2">
    <location>
        <begin position="12"/>
        <end position="37"/>
    </location>
</feature>
<comment type="caution">
    <text evidence="3">The sequence shown here is derived from an EMBL/GenBank/DDBJ whole genome shotgun (WGS) entry which is preliminary data.</text>
</comment>
<dbReference type="Pfam" id="PF07963">
    <property type="entry name" value="N_methyl"/>
    <property type="match status" value="1"/>
</dbReference>
<dbReference type="InterPro" id="IPR012902">
    <property type="entry name" value="N_methyl_site"/>
</dbReference>
<dbReference type="AlphaFoldDB" id="A0A9D7SKH9"/>
<dbReference type="PRINTS" id="PR00813">
    <property type="entry name" value="BCTERIALGSPG"/>
</dbReference>
<name>A0A9D7SKH9_9BACT</name>
<evidence type="ECO:0000313" key="3">
    <source>
        <dbReference type="EMBL" id="MBK9797968.1"/>
    </source>
</evidence>
<organism evidence="3 4">
    <name type="scientific">Candidatus Geothrix skivensis</name>
    <dbReference type="NCBI Taxonomy" id="2954439"/>
    <lineage>
        <taxon>Bacteria</taxon>
        <taxon>Pseudomonadati</taxon>
        <taxon>Acidobacteriota</taxon>
        <taxon>Holophagae</taxon>
        <taxon>Holophagales</taxon>
        <taxon>Holophagaceae</taxon>
        <taxon>Geothrix</taxon>
    </lineage>
</organism>
<dbReference type="Gene3D" id="3.30.700.10">
    <property type="entry name" value="Glycoprotein, Type 4 Pilin"/>
    <property type="match status" value="1"/>
</dbReference>
<dbReference type="GO" id="GO:0015628">
    <property type="term" value="P:protein secretion by the type II secretion system"/>
    <property type="evidence" value="ECO:0007669"/>
    <property type="project" value="InterPro"/>
</dbReference>
<evidence type="ECO:0000256" key="2">
    <source>
        <dbReference type="SAM" id="Phobius"/>
    </source>
</evidence>
<keyword evidence="2" id="KW-0472">Membrane</keyword>
<dbReference type="Proteomes" id="UP000886657">
    <property type="component" value="Unassembled WGS sequence"/>
</dbReference>
<gene>
    <name evidence="3" type="ORF">IPP58_16105</name>
</gene>
<dbReference type="InterPro" id="IPR045584">
    <property type="entry name" value="Pilin-like"/>
</dbReference>
<dbReference type="NCBIfam" id="TIGR02532">
    <property type="entry name" value="IV_pilin_GFxxxE"/>
    <property type="match status" value="1"/>
</dbReference>
<reference evidence="3" key="1">
    <citation type="submission" date="2020-10" db="EMBL/GenBank/DDBJ databases">
        <title>Connecting structure to function with the recovery of over 1000 high-quality activated sludge metagenome-assembled genomes encoding full-length rRNA genes using long-read sequencing.</title>
        <authorList>
            <person name="Singleton C.M."/>
            <person name="Petriglieri F."/>
            <person name="Kristensen J.M."/>
            <person name="Kirkegaard R.H."/>
            <person name="Michaelsen T.Y."/>
            <person name="Andersen M.H."/>
            <person name="Karst S.M."/>
            <person name="Dueholm M.S."/>
            <person name="Nielsen P.H."/>
            <person name="Albertsen M."/>
        </authorList>
    </citation>
    <scope>NUCLEOTIDE SEQUENCE</scope>
    <source>
        <strain evidence="3">Skiv_18-Q3-R9-52_MAXAC.067</strain>
    </source>
</reference>
<keyword evidence="1" id="KW-0488">Methylation</keyword>
<evidence type="ECO:0000256" key="1">
    <source>
        <dbReference type="ARBA" id="ARBA00022481"/>
    </source>
</evidence>
<evidence type="ECO:0000313" key="4">
    <source>
        <dbReference type="Proteomes" id="UP000886657"/>
    </source>
</evidence>
<accession>A0A9D7SKH9</accession>
<keyword evidence="2" id="KW-1133">Transmembrane helix</keyword>
<proteinExistence type="predicted"/>
<dbReference type="PROSITE" id="PS00409">
    <property type="entry name" value="PROKAR_NTER_METHYL"/>
    <property type="match status" value="1"/>
</dbReference>
<dbReference type="GO" id="GO:0015627">
    <property type="term" value="C:type II protein secretion system complex"/>
    <property type="evidence" value="ECO:0007669"/>
    <property type="project" value="InterPro"/>
</dbReference>
<dbReference type="InterPro" id="IPR000983">
    <property type="entry name" value="Bac_GSPG_pilin"/>
</dbReference>
<dbReference type="EMBL" id="JADKIO010000013">
    <property type="protein sequence ID" value="MBK9797968.1"/>
    <property type="molecule type" value="Genomic_DNA"/>
</dbReference>
<sequence length="144" mass="15308">MSSPSASRRSAGFSLIEILLVLAILGIISAIAIPSYLGQRHRARVIGDAISNARVLQMGLETLKADTGVYGAANTYTWTAAGLPSDTGPALLPTFTPKGGSKVDFRVTIAPGGVVYTLDVFDPTLGNARVYGTNQFGQELFRWY</sequence>
<dbReference type="SUPFAM" id="SSF54523">
    <property type="entry name" value="Pili subunits"/>
    <property type="match status" value="1"/>
</dbReference>
<protein>
    <submittedName>
        <fullName evidence="3">Type II secretion system protein</fullName>
    </submittedName>
</protein>
<keyword evidence="2" id="KW-0812">Transmembrane</keyword>